<dbReference type="Proteomes" id="UP000064912">
    <property type="component" value="Chromosome"/>
</dbReference>
<dbReference type="EMBL" id="AP014800">
    <property type="protein sequence ID" value="BAQ68881.1"/>
    <property type="molecule type" value="Genomic_DNA"/>
</dbReference>
<dbReference type="AlphaFoldDB" id="A0A0D6B1J9"/>
<name>A0A0D6B1J9_RHOSU</name>
<dbReference type="PATRIC" id="fig|35806.4.peg.1779"/>
<accession>A0A0D6B1J9</accession>
<evidence type="ECO:0000313" key="1">
    <source>
        <dbReference type="EMBL" id="BAQ68881.1"/>
    </source>
</evidence>
<dbReference type="KEGG" id="rsu:NHU_01726"/>
<protein>
    <submittedName>
        <fullName evidence="1">Uncharacterized protein</fullName>
    </submittedName>
</protein>
<sequence>MKPGPPLCQTHLSCGLCDRYAARGVAVQDGGADPELGDLVIEVAYHQALLQRRHAVHLRLDVASAMVSAPLSSDAAAEVFRGAASFLTMAPAADGFHGPAVLRG</sequence>
<reference evidence="1 2" key="1">
    <citation type="submission" date="2015-02" db="EMBL/GenBank/DDBJ databases">
        <title>Genome sequene of Rhodovulum sulfidophilum DSM 2351.</title>
        <authorList>
            <person name="Nagao N."/>
        </authorList>
    </citation>
    <scope>NUCLEOTIDE SEQUENCE [LARGE SCALE GENOMIC DNA]</scope>
    <source>
        <strain evidence="1 2">DSM 2351</strain>
    </source>
</reference>
<evidence type="ECO:0000313" key="2">
    <source>
        <dbReference type="Proteomes" id="UP000064912"/>
    </source>
</evidence>
<proteinExistence type="predicted"/>
<gene>
    <name evidence="1" type="ORF">NHU_01726</name>
</gene>
<organism evidence="1 2">
    <name type="scientific">Rhodovulum sulfidophilum</name>
    <name type="common">Rhodobacter sulfidophilus</name>
    <dbReference type="NCBI Taxonomy" id="35806"/>
    <lineage>
        <taxon>Bacteria</taxon>
        <taxon>Pseudomonadati</taxon>
        <taxon>Pseudomonadota</taxon>
        <taxon>Alphaproteobacteria</taxon>
        <taxon>Rhodobacterales</taxon>
        <taxon>Paracoccaceae</taxon>
        <taxon>Rhodovulum</taxon>
    </lineage>
</organism>